<feature type="compositionally biased region" description="Low complexity" evidence="1">
    <location>
        <begin position="21"/>
        <end position="48"/>
    </location>
</feature>
<comment type="caution">
    <text evidence="2">The sequence shown here is derived from an EMBL/GenBank/DDBJ whole genome shotgun (WGS) entry which is preliminary data.</text>
</comment>
<name>A0A9P8N9D5_ASPFM</name>
<protein>
    <submittedName>
        <fullName evidence="2">Uncharacterized protein</fullName>
    </submittedName>
</protein>
<proteinExistence type="predicted"/>
<gene>
    <name evidence="2" type="ORF">KXV57_003718</name>
</gene>
<organism evidence="2 3">
    <name type="scientific">Aspergillus fumigatus</name>
    <name type="common">Neosartorya fumigata</name>
    <dbReference type="NCBI Taxonomy" id="746128"/>
    <lineage>
        <taxon>Eukaryota</taxon>
        <taxon>Fungi</taxon>
        <taxon>Dikarya</taxon>
        <taxon>Ascomycota</taxon>
        <taxon>Pezizomycotina</taxon>
        <taxon>Eurotiomycetes</taxon>
        <taxon>Eurotiomycetidae</taxon>
        <taxon>Eurotiales</taxon>
        <taxon>Aspergillaceae</taxon>
        <taxon>Aspergillus</taxon>
        <taxon>Aspergillus subgen. Fumigati</taxon>
    </lineage>
</organism>
<feature type="region of interest" description="Disordered" evidence="1">
    <location>
        <begin position="21"/>
        <end position="64"/>
    </location>
</feature>
<dbReference type="Proteomes" id="UP000813423">
    <property type="component" value="Unassembled WGS sequence"/>
</dbReference>
<sequence length="111" mass="12150">MPFIDQLAAWQAAQAAQCRQAMQGSQTAQGSQAMQGSQTAQGSQAAQGRHGTHGSQAVPRPHAWLWGPDPGTGCEWSSEWFWEVLKWETCTQLGTAIYITVYWDIAIGISR</sequence>
<evidence type="ECO:0000256" key="1">
    <source>
        <dbReference type="SAM" id="MobiDB-lite"/>
    </source>
</evidence>
<dbReference type="AlphaFoldDB" id="A0A9P8N9D5"/>
<evidence type="ECO:0000313" key="3">
    <source>
        <dbReference type="Proteomes" id="UP000813423"/>
    </source>
</evidence>
<reference evidence="2" key="1">
    <citation type="submission" date="2021-08" db="EMBL/GenBank/DDBJ databases">
        <title>Global Aspergillus fumigatus from environmental and clinical sources.</title>
        <authorList>
            <person name="Barber A."/>
            <person name="Sae-Ong T."/>
        </authorList>
    </citation>
    <scope>NUCLEOTIDE SEQUENCE</scope>
    <source>
        <strain evidence="2">NRZ-2016-071</strain>
    </source>
</reference>
<accession>A0A9P8N9D5</accession>
<dbReference type="EMBL" id="JAIBSC010000225">
    <property type="protein sequence ID" value="KAH1892679.1"/>
    <property type="molecule type" value="Genomic_DNA"/>
</dbReference>
<evidence type="ECO:0000313" key="2">
    <source>
        <dbReference type="EMBL" id="KAH1892679.1"/>
    </source>
</evidence>